<reference evidence="2 3" key="1">
    <citation type="submission" date="2019-04" db="EMBL/GenBank/DDBJ databases">
        <title>An improved genome assembly and genetic linkage map for asparagus bean, Vigna unguiculata ssp. sesquipedialis.</title>
        <authorList>
            <person name="Xia Q."/>
            <person name="Zhang R."/>
            <person name="Dong Y."/>
        </authorList>
    </citation>
    <scope>NUCLEOTIDE SEQUENCE [LARGE SCALE GENOMIC DNA]</scope>
    <source>
        <tissue evidence="2">Leaf</tissue>
    </source>
</reference>
<feature type="compositionally biased region" description="Basic and acidic residues" evidence="1">
    <location>
        <begin position="1"/>
        <end position="17"/>
    </location>
</feature>
<evidence type="ECO:0000313" key="2">
    <source>
        <dbReference type="EMBL" id="QCE11687.1"/>
    </source>
</evidence>
<protein>
    <submittedName>
        <fullName evidence="2">Uncharacterized protein</fullName>
    </submittedName>
</protein>
<proteinExistence type="predicted"/>
<dbReference type="AlphaFoldDB" id="A0A4D6NIC9"/>
<gene>
    <name evidence="2" type="ORF">DEO72_LG10g2923</name>
</gene>
<evidence type="ECO:0000256" key="1">
    <source>
        <dbReference type="SAM" id="MobiDB-lite"/>
    </source>
</evidence>
<feature type="region of interest" description="Disordered" evidence="1">
    <location>
        <begin position="1"/>
        <end position="24"/>
    </location>
</feature>
<keyword evidence="3" id="KW-1185">Reference proteome</keyword>
<dbReference type="Proteomes" id="UP000501690">
    <property type="component" value="Linkage Group LG10"/>
</dbReference>
<accession>A0A4D6NIC9</accession>
<organism evidence="2 3">
    <name type="scientific">Vigna unguiculata</name>
    <name type="common">Cowpea</name>
    <dbReference type="NCBI Taxonomy" id="3917"/>
    <lineage>
        <taxon>Eukaryota</taxon>
        <taxon>Viridiplantae</taxon>
        <taxon>Streptophyta</taxon>
        <taxon>Embryophyta</taxon>
        <taxon>Tracheophyta</taxon>
        <taxon>Spermatophyta</taxon>
        <taxon>Magnoliopsida</taxon>
        <taxon>eudicotyledons</taxon>
        <taxon>Gunneridae</taxon>
        <taxon>Pentapetalae</taxon>
        <taxon>rosids</taxon>
        <taxon>fabids</taxon>
        <taxon>Fabales</taxon>
        <taxon>Fabaceae</taxon>
        <taxon>Papilionoideae</taxon>
        <taxon>50 kb inversion clade</taxon>
        <taxon>NPAAA clade</taxon>
        <taxon>indigoferoid/millettioid clade</taxon>
        <taxon>Phaseoleae</taxon>
        <taxon>Vigna</taxon>
    </lineage>
</organism>
<sequence>MQARARRENDELWRERQSSSAARTMEVDVRLQQWFVVEEAREEEENQGSHGGERREAKNLRWFSILPELRWFEGARMVRWWSPGLNGAVVVYKARGANEGGLKQ</sequence>
<dbReference type="EMBL" id="CP039354">
    <property type="protein sequence ID" value="QCE11687.1"/>
    <property type="molecule type" value="Genomic_DNA"/>
</dbReference>
<name>A0A4D6NIC9_VIGUN</name>
<evidence type="ECO:0000313" key="3">
    <source>
        <dbReference type="Proteomes" id="UP000501690"/>
    </source>
</evidence>